<sequence>MDRKYLKDLARWNDDPNRKPLMVWGARQIGKTYLIEELFGKTYYPGKYLRIDCSDDFGFVRYAEANPSLSKVLEYLKLNYQFKDDGKHLLIFDEAQECLPIVRMMKQFCEQRRDIPLIVTGSLVRLKIYRDTHKRGGFAVNSKFLFPVGKINQLYMYAMSFDEFLFNANRNAYDYVKGHFENKLPIDGLMHQSLMDIFNDYLFVGGMPEAVDAFLSYKQDKAAAYDLVTEKLREIYDNYLADMDLYQASPESILRSRAVYRDIYKQLNKENKNFKYSLSVEGAKGRDMNNPINWLIEAKVVYQSFLLKEKVTSPLIKEEDSLMRLYLADQGLFTYQSGLNAKSFFLSEGNALSGVFYENYVSNELASRGFGLFYWKGKRDSELEFLIDIDSRIIPIDVKKGKGRLGSLAEFRTHNKKDLAIKVSANQYGYDEDSQVLTLPFYYLSFFLDILRKSVINDYNSHVKRCD</sequence>
<evidence type="ECO:0000313" key="4">
    <source>
        <dbReference type="Proteomes" id="UP000823634"/>
    </source>
</evidence>
<feature type="domain" description="AAA" evidence="1">
    <location>
        <begin position="18"/>
        <end position="165"/>
    </location>
</feature>
<evidence type="ECO:0000259" key="2">
    <source>
        <dbReference type="Pfam" id="PF13635"/>
    </source>
</evidence>
<dbReference type="InterPro" id="IPR025420">
    <property type="entry name" value="DUF4143"/>
</dbReference>
<dbReference type="GO" id="GO:0005524">
    <property type="term" value="F:ATP binding"/>
    <property type="evidence" value="ECO:0007669"/>
    <property type="project" value="UniProtKB-KW"/>
</dbReference>
<reference evidence="3" key="2">
    <citation type="journal article" date="2021" name="PeerJ">
        <title>Extensive microbial diversity within the chicken gut microbiome revealed by metagenomics and culture.</title>
        <authorList>
            <person name="Gilroy R."/>
            <person name="Ravi A."/>
            <person name="Getino M."/>
            <person name="Pursley I."/>
            <person name="Horton D.L."/>
            <person name="Alikhan N.F."/>
            <person name="Baker D."/>
            <person name="Gharbi K."/>
            <person name="Hall N."/>
            <person name="Watson M."/>
            <person name="Adriaenssens E.M."/>
            <person name="Foster-Nyarko E."/>
            <person name="Jarju S."/>
            <person name="Secka A."/>
            <person name="Antonio M."/>
            <person name="Oren A."/>
            <person name="Chaudhuri R.R."/>
            <person name="La Ragione R."/>
            <person name="Hildebrand F."/>
            <person name="Pallen M.J."/>
        </authorList>
    </citation>
    <scope>NUCLEOTIDE SEQUENCE</scope>
    <source>
        <strain evidence="3">17113</strain>
    </source>
</reference>
<evidence type="ECO:0000259" key="1">
    <source>
        <dbReference type="Pfam" id="PF13173"/>
    </source>
</evidence>
<proteinExistence type="predicted"/>
<evidence type="ECO:0000313" key="3">
    <source>
        <dbReference type="EMBL" id="MBO8426000.1"/>
    </source>
</evidence>
<dbReference type="Proteomes" id="UP000823634">
    <property type="component" value="Unassembled WGS sequence"/>
</dbReference>
<protein>
    <submittedName>
        <fullName evidence="3">ATP-binding protein</fullName>
    </submittedName>
</protein>
<dbReference type="InterPro" id="IPR041682">
    <property type="entry name" value="AAA_14"/>
</dbReference>
<gene>
    <name evidence="3" type="ORF">IAC61_01610</name>
</gene>
<dbReference type="PANTHER" id="PTHR33295">
    <property type="entry name" value="ATPASE"/>
    <property type="match status" value="1"/>
</dbReference>
<dbReference type="EMBL" id="JADINA010000012">
    <property type="protein sequence ID" value="MBO8426000.1"/>
    <property type="molecule type" value="Genomic_DNA"/>
</dbReference>
<comment type="caution">
    <text evidence="3">The sequence shown here is derived from an EMBL/GenBank/DDBJ whole genome shotgun (WGS) entry which is preliminary data.</text>
</comment>
<dbReference type="PANTHER" id="PTHR33295:SF7">
    <property type="entry name" value="ATPASE"/>
    <property type="match status" value="1"/>
</dbReference>
<feature type="domain" description="DUF4143" evidence="2">
    <location>
        <begin position="255"/>
        <end position="400"/>
    </location>
</feature>
<dbReference type="SUPFAM" id="SSF52540">
    <property type="entry name" value="P-loop containing nucleoside triphosphate hydrolases"/>
    <property type="match status" value="1"/>
</dbReference>
<reference evidence="3" key="1">
    <citation type="submission" date="2020-10" db="EMBL/GenBank/DDBJ databases">
        <authorList>
            <person name="Gilroy R."/>
        </authorList>
    </citation>
    <scope>NUCLEOTIDE SEQUENCE</scope>
    <source>
        <strain evidence="3">17113</strain>
    </source>
</reference>
<name>A0A9D9DEX5_9FIRM</name>
<accession>A0A9D9DEX5</accession>
<keyword evidence="3" id="KW-0067">ATP-binding</keyword>
<dbReference type="AlphaFoldDB" id="A0A9D9DEX5"/>
<dbReference type="InterPro" id="IPR027417">
    <property type="entry name" value="P-loop_NTPase"/>
</dbReference>
<dbReference type="Pfam" id="PF13173">
    <property type="entry name" value="AAA_14"/>
    <property type="match status" value="1"/>
</dbReference>
<keyword evidence="3" id="KW-0547">Nucleotide-binding</keyword>
<organism evidence="3 4">
    <name type="scientific">Candidatus Alloenteromonas pullistercoris</name>
    <dbReference type="NCBI Taxonomy" id="2840785"/>
    <lineage>
        <taxon>Bacteria</taxon>
        <taxon>Bacillati</taxon>
        <taxon>Bacillota</taxon>
        <taxon>Bacillota incertae sedis</taxon>
        <taxon>Candidatus Alloenteromonas</taxon>
    </lineage>
</organism>
<dbReference type="Pfam" id="PF13635">
    <property type="entry name" value="DUF4143"/>
    <property type="match status" value="1"/>
</dbReference>